<dbReference type="AlphaFoldDB" id="A0A5E4MH23"/>
<keyword evidence="2" id="KW-0732">Signal</keyword>
<evidence type="ECO:0000313" key="4">
    <source>
        <dbReference type="Proteomes" id="UP000325440"/>
    </source>
</evidence>
<evidence type="ECO:0000256" key="1">
    <source>
        <dbReference type="SAM" id="MobiDB-lite"/>
    </source>
</evidence>
<evidence type="ECO:0000256" key="2">
    <source>
        <dbReference type="SAM" id="SignalP"/>
    </source>
</evidence>
<feature type="chain" id="PRO_5022958363" evidence="2">
    <location>
        <begin position="24"/>
        <end position="210"/>
    </location>
</feature>
<proteinExistence type="predicted"/>
<organism evidence="3 4">
    <name type="scientific">Cinara cedri</name>
    <dbReference type="NCBI Taxonomy" id="506608"/>
    <lineage>
        <taxon>Eukaryota</taxon>
        <taxon>Metazoa</taxon>
        <taxon>Ecdysozoa</taxon>
        <taxon>Arthropoda</taxon>
        <taxon>Hexapoda</taxon>
        <taxon>Insecta</taxon>
        <taxon>Pterygota</taxon>
        <taxon>Neoptera</taxon>
        <taxon>Paraneoptera</taxon>
        <taxon>Hemiptera</taxon>
        <taxon>Sternorrhyncha</taxon>
        <taxon>Aphidomorpha</taxon>
        <taxon>Aphidoidea</taxon>
        <taxon>Aphididae</taxon>
        <taxon>Lachninae</taxon>
        <taxon>Cinara</taxon>
    </lineage>
</organism>
<gene>
    <name evidence="3" type="ORF">CINCED_3A013195</name>
</gene>
<reference evidence="3 4" key="1">
    <citation type="submission" date="2019-08" db="EMBL/GenBank/DDBJ databases">
        <authorList>
            <person name="Alioto T."/>
            <person name="Alioto T."/>
            <person name="Gomez Garrido J."/>
        </authorList>
    </citation>
    <scope>NUCLEOTIDE SEQUENCE [LARGE SCALE GENOMIC DNA]</scope>
</reference>
<keyword evidence="4" id="KW-1185">Reference proteome</keyword>
<name>A0A5E4MH23_9HEMI</name>
<dbReference type="Proteomes" id="UP000325440">
    <property type="component" value="Unassembled WGS sequence"/>
</dbReference>
<sequence length="210" mass="24121">MMEMSQIFNMFVLTISMIVISDGQINRYINPVWLEMDANSEYYPGGEVISQILQAYGLTDSYGSSRYRSSVSNQNSYGKSNTRNRVLNNLNNAYYDSDPSTQEYLDRNYDYVDNAIRGSSRYRNNMFDIPRSARINVATTVPKTTYYQPEYLDQHLPSTPLPLSYSRFRLLPTAGDSTVSQDLVLRSRETPRLIPRSTVTPDTANENRKI</sequence>
<feature type="region of interest" description="Disordered" evidence="1">
    <location>
        <begin position="191"/>
        <end position="210"/>
    </location>
</feature>
<dbReference type="OrthoDB" id="6579809at2759"/>
<protein>
    <submittedName>
        <fullName evidence="3">Uncharacterized protein</fullName>
    </submittedName>
</protein>
<accession>A0A5E4MH23</accession>
<feature type="signal peptide" evidence="2">
    <location>
        <begin position="1"/>
        <end position="23"/>
    </location>
</feature>
<dbReference type="EMBL" id="CABPRJ010000482">
    <property type="protein sequence ID" value="VVC28604.1"/>
    <property type="molecule type" value="Genomic_DNA"/>
</dbReference>
<evidence type="ECO:0000313" key="3">
    <source>
        <dbReference type="EMBL" id="VVC28604.1"/>
    </source>
</evidence>